<comment type="caution">
    <text evidence="2">The sequence shown here is derived from an EMBL/GenBank/DDBJ whole genome shotgun (WGS) entry which is preliminary data.</text>
</comment>
<sequence>MNQEKGFVYPVTLLMCMLILQVLIYQVSLYLTEKQAVYEQERLMQIETLLQLGISDFLNGEYDPVLDKKILFSYPNGTVTLSIETYLHDISNISVKANLETGHERIAGFQYNWSNKVLDNYWEVS</sequence>
<dbReference type="EMBL" id="JAKRYL010000043">
    <property type="protein sequence ID" value="MCL7749864.1"/>
    <property type="molecule type" value="Genomic_DNA"/>
</dbReference>
<keyword evidence="3" id="KW-1185">Reference proteome</keyword>
<name>A0A9X2CY15_9BACI</name>
<protein>
    <recommendedName>
        <fullName evidence="4">ComG operon protein 7</fullName>
    </recommendedName>
</protein>
<accession>A0A9X2CY15</accession>
<keyword evidence="1" id="KW-1133">Transmembrane helix</keyword>
<dbReference type="InterPro" id="IPR020372">
    <property type="entry name" value="Competence_ComGG"/>
</dbReference>
<organism evidence="2 3">
    <name type="scientific">Halalkalibacter alkaliphilus</name>
    <dbReference type="NCBI Taxonomy" id="2917993"/>
    <lineage>
        <taxon>Bacteria</taxon>
        <taxon>Bacillati</taxon>
        <taxon>Bacillota</taxon>
        <taxon>Bacilli</taxon>
        <taxon>Bacillales</taxon>
        <taxon>Bacillaceae</taxon>
        <taxon>Halalkalibacter</taxon>
    </lineage>
</organism>
<proteinExistence type="predicted"/>
<feature type="transmembrane region" description="Helical" evidence="1">
    <location>
        <begin position="6"/>
        <end position="25"/>
    </location>
</feature>
<keyword evidence="1" id="KW-0472">Membrane</keyword>
<evidence type="ECO:0000256" key="1">
    <source>
        <dbReference type="SAM" id="Phobius"/>
    </source>
</evidence>
<gene>
    <name evidence="2" type="ORF">MF646_22380</name>
</gene>
<evidence type="ECO:0000313" key="3">
    <source>
        <dbReference type="Proteomes" id="UP001139150"/>
    </source>
</evidence>
<dbReference type="AlphaFoldDB" id="A0A9X2CY15"/>
<evidence type="ECO:0000313" key="2">
    <source>
        <dbReference type="EMBL" id="MCL7749864.1"/>
    </source>
</evidence>
<reference evidence="2" key="1">
    <citation type="submission" date="2022-02" db="EMBL/GenBank/DDBJ databases">
        <title>Halalkalibacter sp. nov. isolated from Lonar Lake, India.</title>
        <authorList>
            <person name="Joshi A."/>
            <person name="Thite S."/>
            <person name="Lodha T."/>
        </authorList>
    </citation>
    <scope>NUCLEOTIDE SEQUENCE</scope>
    <source>
        <strain evidence="2">MEB205</strain>
    </source>
</reference>
<keyword evidence="1" id="KW-0812">Transmembrane</keyword>
<evidence type="ECO:0008006" key="4">
    <source>
        <dbReference type="Google" id="ProtNLM"/>
    </source>
</evidence>
<dbReference type="Proteomes" id="UP001139150">
    <property type="component" value="Unassembled WGS sequence"/>
</dbReference>
<dbReference type="RefSeq" id="WP_250098717.1">
    <property type="nucleotide sequence ID" value="NZ_JAKRYL010000043.1"/>
</dbReference>
<dbReference type="Pfam" id="PF14173">
    <property type="entry name" value="ComGG"/>
    <property type="match status" value="1"/>
</dbReference>